<dbReference type="GO" id="GO:0005886">
    <property type="term" value="C:plasma membrane"/>
    <property type="evidence" value="ECO:0007669"/>
    <property type="project" value="UniProtKB-SubCell"/>
</dbReference>
<dbReference type="PANTHER" id="PTHR47529:SF1">
    <property type="entry name" value="PERIPLASMIC CHAPERONE PPID"/>
    <property type="match status" value="1"/>
</dbReference>
<dbReference type="SUPFAM" id="SSF54534">
    <property type="entry name" value="FKBP-like"/>
    <property type="match status" value="1"/>
</dbReference>
<dbReference type="EMBL" id="DXHP01000038">
    <property type="protein sequence ID" value="HIW06022.1"/>
    <property type="molecule type" value="Genomic_DNA"/>
</dbReference>
<reference evidence="7" key="2">
    <citation type="submission" date="2021-04" db="EMBL/GenBank/DDBJ databases">
        <authorList>
            <person name="Gilroy R."/>
        </authorList>
    </citation>
    <scope>NUCLEOTIDE SEQUENCE</scope>
    <source>
        <strain evidence="7">CHK160-9182</strain>
    </source>
</reference>
<comment type="caution">
    <text evidence="7">The sequence shown here is derived from an EMBL/GenBank/DDBJ whole genome shotgun (WGS) entry which is preliminary data.</text>
</comment>
<keyword evidence="6" id="KW-1133">Transmembrane helix</keyword>
<evidence type="ECO:0000256" key="1">
    <source>
        <dbReference type="ARBA" id="ARBA00004236"/>
    </source>
</evidence>
<protein>
    <submittedName>
        <fullName evidence="7">SurA N-terminal domain-containing protein</fullName>
    </submittedName>
</protein>
<dbReference type="InterPro" id="IPR027304">
    <property type="entry name" value="Trigger_fact/SurA_dom_sf"/>
</dbReference>
<keyword evidence="4" id="KW-0143">Chaperone</keyword>
<sequence length="636" mass="71731">MMQFIRDHSNSLWAKILLVGVGVSLAGIGGTQIFSGPSADTVATVNGEKVSLQEVEAQYQQLLNANAQNGDLTDEIQKQYKLIARQDLIQRRAMDSQIKTWKIRASDRSVAEEIVSIPSFQKDGVFDQETYKTALFYSGYSIEGFEDAIRRDVEERVVREALVNSAFVSDKELQEQIAFLGQTRDLEVATYNYLEDLDSVAVSEDEIKAQYENNMLQYQTPNLVKLQYIELMVDALTPEAQVYNSEQIQAEAQKMKQQDEQRLSEQFTIEYSTDAQKQEAIDVLADLKGRIESGEMTFDVAKSEITQIDNAYYNRNGNFKYGAAGIPAFDDALFELTMDAPLSEPFATDGEVHMVHLLNVSSPYADEAALLSAAEKSLKENSKAEAYMLKEARMQELAETYTESLGEMAQDLGLEVKETDWLNLDDQEGLLADGTVWSAVNHYDVMENGRNSLPFAFNEQSNHAMIVRVMDKKASRVKSLEESYDEIKLELAKNRAKDSMINQVNAMLESGDVQSFQNNIEQLGFAYNQYNDLAITSVGLLQAKPVEQYAISNGFQKIHRLESQKPRYLVEAIDGHVYVVAVNAINTGSLEGFSEDDKAQLQEYLQGREASFEYQALMQYLFNNSKVKVYNNSFFE</sequence>
<dbReference type="Pfam" id="PF13624">
    <property type="entry name" value="SurA_N_3"/>
    <property type="match status" value="1"/>
</dbReference>
<name>A0A9D1Q3Q0_9GAMM</name>
<evidence type="ECO:0000256" key="6">
    <source>
        <dbReference type="SAM" id="Phobius"/>
    </source>
</evidence>
<keyword evidence="2" id="KW-1003">Cell membrane</keyword>
<gene>
    <name evidence="7" type="ORF">H9889_01655</name>
</gene>
<feature type="transmembrane region" description="Helical" evidence="6">
    <location>
        <begin position="12"/>
        <end position="34"/>
    </location>
</feature>
<evidence type="ECO:0000256" key="2">
    <source>
        <dbReference type="ARBA" id="ARBA00022475"/>
    </source>
</evidence>
<reference evidence="7" key="1">
    <citation type="journal article" date="2021" name="PeerJ">
        <title>Extensive microbial diversity within the chicken gut microbiome revealed by metagenomics and culture.</title>
        <authorList>
            <person name="Gilroy R."/>
            <person name="Ravi A."/>
            <person name="Getino M."/>
            <person name="Pursley I."/>
            <person name="Horton D.L."/>
            <person name="Alikhan N.F."/>
            <person name="Baker D."/>
            <person name="Gharbi K."/>
            <person name="Hall N."/>
            <person name="Watson M."/>
            <person name="Adriaenssens E.M."/>
            <person name="Foster-Nyarko E."/>
            <person name="Jarju S."/>
            <person name="Secka A."/>
            <person name="Antonio M."/>
            <person name="Oren A."/>
            <person name="Chaudhuri R.R."/>
            <person name="La Ragione R."/>
            <person name="Hildebrand F."/>
            <person name="Pallen M.J."/>
        </authorList>
    </citation>
    <scope>NUCLEOTIDE SEQUENCE</scope>
    <source>
        <strain evidence="7">CHK160-9182</strain>
    </source>
</reference>
<dbReference type="PANTHER" id="PTHR47529">
    <property type="entry name" value="PEPTIDYL-PROLYL CIS-TRANS ISOMERASE D"/>
    <property type="match status" value="1"/>
</dbReference>
<dbReference type="AlphaFoldDB" id="A0A9D1Q3Q0"/>
<organism evidence="7 8">
    <name type="scientific">Candidatus Ignatzschineria merdigallinarum</name>
    <dbReference type="NCBI Taxonomy" id="2838621"/>
    <lineage>
        <taxon>Bacteria</taxon>
        <taxon>Pseudomonadati</taxon>
        <taxon>Pseudomonadota</taxon>
        <taxon>Gammaproteobacteria</taxon>
        <taxon>Cardiobacteriales</taxon>
        <taxon>Ignatzschineriaceae</taxon>
        <taxon>Ignatzschineria</taxon>
    </lineage>
</organism>
<dbReference type="SUPFAM" id="SSF109998">
    <property type="entry name" value="Triger factor/SurA peptide-binding domain-like"/>
    <property type="match status" value="1"/>
</dbReference>
<keyword evidence="5" id="KW-0175">Coiled coil</keyword>
<feature type="coiled-coil region" evidence="5">
    <location>
        <begin position="470"/>
        <end position="497"/>
    </location>
</feature>
<evidence type="ECO:0000256" key="3">
    <source>
        <dbReference type="ARBA" id="ARBA00023136"/>
    </source>
</evidence>
<evidence type="ECO:0000256" key="5">
    <source>
        <dbReference type="SAM" id="Coils"/>
    </source>
</evidence>
<dbReference type="InterPro" id="IPR052029">
    <property type="entry name" value="PpiD_chaperone"/>
</dbReference>
<keyword evidence="3 6" id="KW-0472">Membrane</keyword>
<proteinExistence type="predicted"/>
<accession>A0A9D1Q3Q0</accession>
<keyword evidence="6" id="KW-0812">Transmembrane</keyword>
<dbReference type="Proteomes" id="UP000823934">
    <property type="component" value="Unassembled WGS sequence"/>
</dbReference>
<comment type="subcellular location">
    <subcellularLocation>
        <location evidence="1">Cell membrane</location>
    </subcellularLocation>
</comment>
<evidence type="ECO:0000256" key="4">
    <source>
        <dbReference type="ARBA" id="ARBA00023186"/>
    </source>
</evidence>
<evidence type="ECO:0000313" key="8">
    <source>
        <dbReference type="Proteomes" id="UP000823934"/>
    </source>
</evidence>
<evidence type="ECO:0000313" key="7">
    <source>
        <dbReference type="EMBL" id="HIW06022.1"/>
    </source>
</evidence>